<gene>
    <name evidence="5" type="ORF">EIK76_11040</name>
</gene>
<evidence type="ECO:0000256" key="2">
    <source>
        <dbReference type="ARBA" id="ARBA00023125"/>
    </source>
</evidence>
<dbReference type="OrthoDB" id="5296557at2"/>
<proteinExistence type="predicted"/>
<evidence type="ECO:0000259" key="4">
    <source>
        <dbReference type="PROSITE" id="PS50995"/>
    </source>
</evidence>
<keyword evidence="1" id="KW-0805">Transcription regulation</keyword>
<evidence type="ECO:0000256" key="1">
    <source>
        <dbReference type="ARBA" id="ARBA00023015"/>
    </source>
</evidence>
<keyword evidence="3" id="KW-0804">Transcription</keyword>
<protein>
    <submittedName>
        <fullName evidence="5">MarR family transcriptional regulator</fullName>
    </submittedName>
</protein>
<keyword evidence="6" id="KW-1185">Reference proteome</keyword>
<dbReference type="Gene3D" id="1.10.10.10">
    <property type="entry name" value="Winged helix-like DNA-binding domain superfamily/Winged helix DNA-binding domain"/>
    <property type="match status" value="1"/>
</dbReference>
<dbReference type="SMART" id="SM00347">
    <property type="entry name" value="HTH_MARR"/>
    <property type="match status" value="1"/>
</dbReference>
<dbReference type="PANTHER" id="PTHR42756:SF1">
    <property type="entry name" value="TRANSCRIPTIONAL REPRESSOR OF EMRAB OPERON"/>
    <property type="match status" value="1"/>
</dbReference>
<reference evidence="5 6" key="1">
    <citation type="submission" date="2018-11" db="EMBL/GenBank/DDBJ databases">
        <title>Draft genome analysis of Rheinheimera mesophila isolated from an industrial waste site.</title>
        <authorList>
            <person name="Yu Q."/>
            <person name="Qi Y."/>
            <person name="Zhang H."/>
            <person name="Lu Y."/>
            <person name="Pu J."/>
        </authorList>
    </citation>
    <scope>NUCLEOTIDE SEQUENCE [LARGE SCALE GENOMIC DNA]</scope>
    <source>
        <strain evidence="5 6">IITR13</strain>
    </source>
</reference>
<dbReference type="Pfam" id="PF01047">
    <property type="entry name" value="MarR"/>
    <property type="match status" value="1"/>
</dbReference>
<dbReference type="Proteomes" id="UP000276260">
    <property type="component" value="Unassembled WGS sequence"/>
</dbReference>
<sequence>MSFQSLGLQVHQLSRQWRCLLDKQLACQGLTQSSGIALVYIAENQGFSQTELARLLAVETPSLVPVLDQLEKQGLIERRPSEQDRRQKALFLRPAATDLVAAINEQRSALQQQLLAKLTPQQQQEFPLLLSLVLQQAAILLQDQKSGDLT</sequence>
<dbReference type="InterPro" id="IPR036390">
    <property type="entry name" value="WH_DNA-bd_sf"/>
</dbReference>
<comment type="caution">
    <text evidence="5">The sequence shown here is derived from an EMBL/GenBank/DDBJ whole genome shotgun (WGS) entry which is preliminary data.</text>
</comment>
<dbReference type="EMBL" id="RRCF01000002">
    <property type="protein sequence ID" value="RRJ21403.1"/>
    <property type="molecule type" value="Genomic_DNA"/>
</dbReference>
<dbReference type="PANTHER" id="PTHR42756">
    <property type="entry name" value="TRANSCRIPTIONAL REGULATOR, MARR"/>
    <property type="match status" value="1"/>
</dbReference>
<dbReference type="RefSeq" id="WP_052749446.1">
    <property type="nucleotide sequence ID" value="NZ_LAVS01000096.1"/>
</dbReference>
<name>A0A3P3QM92_9GAMM</name>
<dbReference type="PROSITE" id="PS50995">
    <property type="entry name" value="HTH_MARR_2"/>
    <property type="match status" value="1"/>
</dbReference>
<dbReference type="GO" id="GO:0003677">
    <property type="term" value="F:DNA binding"/>
    <property type="evidence" value="ECO:0007669"/>
    <property type="project" value="UniProtKB-KW"/>
</dbReference>
<evidence type="ECO:0000313" key="6">
    <source>
        <dbReference type="Proteomes" id="UP000276260"/>
    </source>
</evidence>
<feature type="domain" description="HTH marR-type" evidence="4">
    <location>
        <begin position="3"/>
        <end position="135"/>
    </location>
</feature>
<dbReference type="InterPro" id="IPR000835">
    <property type="entry name" value="HTH_MarR-typ"/>
</dbReference>
<dbReference type="GO" id="GO:0003700">
    <property type="term" value="F:DNA-binding transcription factor activity"/>
    <property type="evidence" value="ECO:0007669"/>
    <property type="project" value="InterPro"/>
</dbReference>
<dbReference type="PRINTS" id="PR00598">
    <property type="entry name" value="HTHMARR"/>
</dbReference>
<dbReference type="SUPFAM" id="SSF46785">
    <property type="entry name" value="Winged helix' DNA-binding domain"/>
    <property type="match status" value="1"/>
</dbReference>
<organism evidence="5 6">
    <name type="scientific">Rheinheimera mesophila</name>
    <dbReference type="NCBI Taxonomy" id="1547515"/>
    <lineage>
        <taxon>Bacteria</taxon>
        <taxon>Pseudomonadati</taxon>
        <taxon>Pseudomonadota</taxon>
        <taxon>Gammaproteobacteria</taxon>
        <taxon>Chromatiales</taxon>
        <taxon>Chromatiaceae</taxon>
        <taxon>Rheinheimera</taxon>
    </lineage>
</organism>
<evidence type="ECO:0000256" key="3">
    <source>
        <dbReference type="ARBA" id="ARBA00023163"/>
    </source>
</evidence>
<dbReference type="AlphaFoldDB" id="A0A3P3QM92"/>
<dbReference type="InterPro" id="IPR036388">
    <property type="entry name" value="WH-like_DNA-bd_sf"/>
</dbReference>
<evidence type="ECO:0000313" key="5">
    <source>
        <dbReference type="EMBL" id="RRJ21403.1"/>
    </source>
</evidence>
<keyword evidence="2" id="KW-0238">DNA-binding</keyword>
<accession>A0A3P3QM92</accession>